<evidence type="ECO:0000313" key="1">
    <source>
        <dbReference type="EMBL" id="AGO61406.1"/>
    </source>
</evidence>
<name>S0AR33_FERAC</name>
<dbReference type="Proteomes" id="UP000014660">
    <property type="component" value="Chromosome"/>
</dbReference>
<dbReference type="GeneID" id="16025606"/>
<keyword evidence="2" id="KW-1185">Reference proteome</keyword>
<sequence>MTSILNFPEPWQFVLKSLKESPKTFQELLKLGISEQKLNEILQSMEQLKIIREGRGFCYFLKNKEVK</sequence>
<dbReference type="RefSeq" id="WP_009887461.1">
    <property type="nucleotide sequence ID" value="NC_021592.1"/>
</dbReference>
<dbReference type="KEGG" id="fac:FACI_IFERC01G1426"/>
<protein>
    <recommendedName>
        <fullName evidence="3">Transcriptional regulator</fullName>
    </recommendedName>
</protein>
<gene>
    <name evidence="1" type="ORF">FACI_IFERC00001G1426</name>
</gene>
<reference evidence="1 2" key="1">
    <citation type="journal article" date="2007" name="Proc. Natl. Acad. Sci. U.S.A.">
        <title>Genome dynamics in a natural archaeal population.</title>
        <authorList>
            <person name="Allen E.E."/>
            <person name="Tyson G.W."/>
            <person name="Whitaker R.J."/>
            <person name="Detter J.C."/>
            <person name="Richardson P.M."/>
            <person name="Banfield J.F."/>
        </authorList>
    </citation>
    <scope>NUCLEOTIDE SEQUENCE [LARGE SCALE GENOMIC DNA]</scope>
    <source>
        <strain evidence="2">fer1</strain>
    </source>
</reference>
<dbReference type="EMBL" id="CP004145">
    <property type="protein sequence ID" value="AGO61406.1"/>
    <property type="molecule type" value="Genomic_DNA"/>
</dbReference>
<evidence type="ECO:0000313" key="2">
    <source>
        <dbReference type="Proteomes" id="UP000014660"/>
    </source>
</evidence>
<dbReference type="HOGENOM" id="CLU_2802034_0_0_2"/>
<evidence type="ECO:0008006" key="3">
    <source>
        <dbReference type="Google" id="ProtNLM"/>
    </source>
</evidence>
<organism evidence="1 2">
    <name type="scientific">Ferroplasma acidarmanus Fer1</name>
    <dbReference type="NCBI Taxonomy" id="333146"/>
    <lineage>
        <taxon>Archaea</taxon>
        <taxon>Methanobacteriati</taxon>
        <taxon>Thermoplasmatota</taxon>
        <taxon>Thermoplasmata</taxon>
        <taxon>Thermoplasmatales</taxon>
        <taxon>Ferroplasmaceae</taxon>
        <taxon>Ferroplasma</taxon>
    </lineage>
</organism>
<accession>S0AR33</accession>
<dbReference type="AlphaFoldDB" id="S0AR33"/>
<proteinExistence type="predicted"/>